<keyword evidence="3" id="KW-1185">Reference proteome</keyword>
<name>A9D6Y7_9GAMM</name>
<dbReference type="AlphaFoldDB" id="A9D6Y7"/>
<reference evidence="2 3" key="1">
    <citation type="submission" date="2007-10" db="EMBL/GenBank/DDBJ databases">
        <authorList>
            <person name="Yayanos A."/>
            <person name="Ferriera S."/>
            <person name="Johnson J."/>
            <person name="Kravitz S."/>
            <person name="Halpern A."/>
            <person name="Remington K."/>
            <person name="Beeson K."/>
            <person name="Tran B."/>
            <person name="Rogers Y.-H."/>
            <person name="Friedman R."/>
            <person name="Venter J.C."/>
        </authorList>
    </citation>
    <scope>NUCLEOTIDE SEQUENCE [LARGE SCALE GENOMIC DNA]</scope>
    <source>
        <strain evidence="2 3">KT99</strain>
    </source>
</reference>
<keyword evidence="1" id="KW-1133">Transmembrane helix</keyword>
<feature type="transmembrane region" description="Helical" evidence="1">
    <location>
        <begin position="31"/>
        <end position="47"/>
    </location>
</feature>
<protein>
    <recommendedName>
        <fullName evidence="4">N-acetyltransferase domain-containing protein</fullName>
    </recommendedName>
</protein>
<dbReference type="Proteomes" id="UP000005839">
    <property type="component" value="Unassembled WGS sequence"/>
</dbReference>
<evidence type="ECO:0008006" key="4">
    <source>
        <dbReference type="Google" id="ProtNLM"/>
    </source>
</evidence>
<evidence type="ECO:0000313" key="3">
    <source>
        <dbReference type="Proteomes" id="UP000005839"/>
    </source>
</evidence>
<keyword evidence="1" id="KW-0812">Transmembrane</keyword>
<proteinExistence type="predicted"/>
<gene>
    <name evidence="2" type="ORF">KT99_20581</name>
</gene>
<comment type="caution">
    <text evidence="2">The sequence shown here is derived from an EMBL/GenBank/DDBJ whole genome shotgun (WGS) entry which is preliminary data.</text>
</comment>
<keyword evidence="1" id="KW-0472">Membrane</keyword>
<evidence type="ECO:0000313" key="2">
    <source>
        <dbReference type="EMBL" id="EDQ01141.1"/>
    </source>
</evidence>
<organism evidence="2 3">
    <name type="scientific">Shewanella benthica KT99</name>
    <dbReference type="NCBI Taxonomy" id="314608"/>
    <lineage>
        <taxon>Bacteria</taxon>
        <taxon>Pseudomonadati</taxon>
        <taxon>Pseudomonadota</taxon>
        <taxon>Gammaproteobacteria</taxon>
        <taxon>Alteromonadales</taxon>
        <taxon>Shewanellaceae</taxon>
        <taxon>Shewanella</taxon>
    </lineage>
</organism>
<evidence type="ECO:0000256" key="1">
    <source>
        <dbReference type="SAM" id="Phobius"/>
    </source>
</evidence>
<dbReference type="EMBL" id="ABIC01000012">
    <property type="protein sequence ID" value="EDQ01141.1"/>
    <property type="molecule type" value="Genomic_DNA"/>
</dbReference>
<feature type="transmembrane region" description="Helical" evidence="1">
    <location>
        <begin position="6"/>
        <end position="24"/>
    </location>
</feature>
<dbReference type="RefSeq" id="WP_005498696.1">
    <property type="nucleotide sequence ID" value="NZ_ABIC01000012.1"/>
</dbReference>
<accession>A9D6Y7</accession>
<sequence length="206" mass="23678">MDFDWVEWFGYLASLIVLVSLTMTSIIKLRLINLVGCLAFAGFAYLINSYPTMFMNFGIAGINIYFLWRFYSTDEQFKLIAASVNTEYFDHFISENLADIETQTSIEELRKANTVFYMLRNNSIAGVLVGNNNEKGELSILLDYVTPQYRDFKLANYYFVSHPDEIKQRGINTLIAKAATVEHKNYLFNIGFQVTDAAEGIYQKQL</sequence>